<dbReference type="RefSeq" id="XP_067760620.1">
    <property type="nucleotide sequence ID" value="XM_067911598.1"/>
</dbReference>
<keyword evidence="2" id="KW-1185">Reference proteome</keyword>
<comment type="caution">
    <text evidence="1">The sequence shown here is derived from an EMBL/GenBank/DDBJ whole genome shotgun (WGS) entry which is preliminary data.</text>
</comment>
<gene>
    <name evidence="1" type="ORF">SS50377_27819</name>
</gene>
<name>A0A9P8LKX8_9EUKA</name>
<dbReference type="Proteomes" id="UP000018208">
    <property type="component" value="Unassembled WGS sequence"/>
</dbReference>
<sequence>MDFALKTNKNLQQRSLLSFTPAYSKDLSTYPLLITTANAKKISNSYTKKSQKTNTTRELQLEQLRSLTRARIQRGTVGEELDTVARLQKSALSPIRIPRSQRLASDIYALNEAVLGVFTRYEQRKSQRQGSYEFNKQWPPVKASQKCENIDRLAFSLNLHMGSDSDLI</sequence>
<protein>
    <submittedName>
        <fullName evidence="1">Uncharacterized protein</fullName>
    </submittedName>
</protein>
<organism evidence="1 2">
    <name type="scientific">Spironucleus salmonicida</name>
    <dbReference type="NCBI Taxonomy" id="348837"/>
    <lineage>
        <taxon>Eukaryota</taxon>
        <taxon>Metamonada</taxon>
        <taxon>Diplomonadida</taxon>
        <taxon>Hexamitidae</taxon>
        <taxon>Hexamitinae</taxon>
        <taxon>Spironucleus</taxon>
    </lineage>
</organism>
<proteinExistence type="predicted"/>
<reference evidence="1 2" key="1">
    <citation type="journal article" date="2014" name="PLoS Genet.">
        <title>The Genome of Spironucleus salmonicida Highlights a Fish Pathogen Adapted to Fluctuating Environments.</title>
        <authorList>
            <person name="Xu F."/>
            <person name="Jerlstrom-Hultqvist J."/>
            <person name="Einarsson E."/>
            <person name="Astvaldsson A."/>
            <person name="Svard S.G."/>
            <person name="Andersson J.O."/>
        </authorList>
    </citation>
    <scope>NUCLEOTIDE SEQUENCE [LARGE SCALE GENOMIC DNA]</scope>
    <source>
        <strain evidence="1 2">ATCC 50377</strain>
    </source>
</reference>
<dbReference type="KEGG" id="ssao:94301842"/>
<dbReference type="GeneID" id="94301842"/>
<dbReference type="EMBL" id="AUWU02000008">
    <property type="protein sequence ID" value="KAH0569847.1"/>
    <property type="molecule type" value="Genomic_DNA"/>
</dbReference>
<accession>A0A9P8LKX8</accession>
<evidence type="ECO:0000313" key="1">
    <source>
        <dbReference type="EMBL" id="KAH0569847.1"/>
    </source>
</evidence>
<dbReference type="AlphaFoldDB" id="A0A9P8LKX8"/>
<evidence type="ECO:0000313" key="2">
    <source>
        <dbReference type="Proteomes" id="UP000018208"/>
    </source>
</evidence>